<dbReference type="InterPro" id="IPR036770">
    <property type="entry name" value="Ankyrin_rpt-contain_sf"/>
</dbReference>
<evidence type="ECO:0000313" key="4">
    <source>
        <dbReference type="Proteomes" id="UP000663873"/>
    </source>
</evidence>
<dbReference type="EMBL" id="CAJOBP010008331">
    <property type="protein sequence ID" value="CAF4532499.1"/>
    <property type="molecule type" value="Genomic_DNA"/>
</dbReference>
<protein>
    <submittedName>
        <fullName evidence="2">Uncharacterized protein</fullName>
    </submittedName>
</protein>
<name>A0A820XCJ5_9BILA</name>
<comment type="caution">
    <text evidence="2">The sequence shown here is derived from an EMBL/GenBank/DDBJ whole genome shotgun (WGS) entry which is preliminary data.</text>
</comment>
<dbReference type="SUPFAM" id="SSF48403">
    <property type="entry name" value="Ankyrin repeat"/>
    <property type="match status" value="1"/>
</dbReference>
<dbReference type="Proteomes" id="UP000663873">
    <property type="component" value="Unassembled WGS sequence"/>
</dbReference>
<evidence type="ECO:0000313" key="1">
    <source>
        <dbReference type="EMBL" id="CAF4424238.1"/>
    </source>
</evidence>
<gene>
    <name evidence="1" type="ORF">HFQ381_LOCUS21820</name>
    <name evidence="3" type="ORF">QYT958_LOCUS8625</name>
    <name evidence="2" type="ORF">UJA718_LOCUS28293</name>
</gene>
<evidence type="ECO:0000313" key="2">
    <source>
        <dbReference type="EMBL" id="CAF4532499.1"/>
    </source>
</evidence>
<proteinExistence type="predicted"/>
<dbReference type="AlphaFoldDB" id="A0A820XCJ5"/>
<reference evidence="2" key="1">
    <citation type="submission" date="2021-02" db="EMBL/GenBank/DDBJ databases">
        <authorList>
            <person name="Nowell W R."/>
        </authorList>
    </citation>
    <scope>NUCLEOTIDE SEQUENCE</scope>
</reference>
<sequence>MSLVRQGNISMLEEYLSPIPNPDRYLNRVFGDEFMQQCSLLTIACLNEHINLMRVLIKRFQLDLEIKNDILFGDGHKNNDANFAVSVYPMYDQVSPLMWAVEKKRTSIVNAIRSHCPLIEQIEAEELLALELRSIHNLPKTLQTITTDVFNYRQECQTIDHLNKIYSNTTSLCIEALLMRERLLGSKNCEYRYSIRYHGAVFADNNQHMEVLAFCMYEIRLREEYSIPMDSEHLRHFTSIFSEMLNLSLFIPIQTLLTVIKITAEELQTIDRQKIHRRLCSVVKHKYVTLVDRSSFLHLSLNSNTSADDFCIEHTCKCPCILTARTLLQCGADVNAHDALRMTPLHVFLSSSSIHNENLLKLLCDDGAHLDYVYNLREKAIHVTTNLAAKQLIKSKMQINLKCLCARLIQLNNVPFHGELTSSLVRFVEEH</sequence>
<dbReference type="Proteomes" id="UP000663851">
    <property type="component" value="Unassembled WGS sequence"/>
</dbReference>
<evidence type="ECO:0000313" key="3">
    <source>
        <dbReference type="EMBL" id="CAF4555606.1"/>
    </source>
</evidence>
<dbReference type="Proteomes" id="UP000663848">
    <property type="component" value="Unassembled WGS sequence"/>
</dbReference>
<dbReference type="SMART" id="SM00248">
    <property type="entry name" value="ANK"/>
    <property type="match status" value="3"/>
</dbReference>
<dbReference type="InterPro" id="IPR002110">
    <property type="entry name" value="Ankyrin_rpt"/>
</dbReference>
<accession>A0A820XCJ5</accession>
<dbReference type="EMBL" id="CAJOBO010001994">
    <property type="protein sequence ID" value="CAF4424238.1"/>
    <property type="molecule type" value="Genomic_DNA"/>
</dbReference>
<dbReference type="Gene3D" id="1.25.40.20">
    <property type="entry name" value="Ankyrin repeat-containing domain"/>
    <property type="match status" value="2"/>
</dbReference>
<organism evidence="2 4">
    <name type="scientific">Rotaria socialis</name>
    <dbReference type="NCBI Taxonomy" id="392032"/>
    <lineage>
        <taxon>Eukaryota</taxon>
        <taxon>Metazoa</taxon>
        <taxon>Spiralia</taxon>
        <taxon>Gnathifera</taxon>
        <taxon>Rotifera</taxon>
        <taxon>Eurotatoria</taxon>
        <taxon>Bdelloidea</taxon>
        <taxon>Philodinida</taxon>
        <taxon>Philodinidae</taxon>
        <taxon>Rotaria</taxon>
    </lineage>
</organism>
<keyword evidence="4" id="KW-1185">Reference proteome</keyword>
<dbReference type="EMBL" id="CAJOBR010000871">
    <property type="protein sequence ID" value="CAF4555606.1"/>
    <property type="molecule type" value="Genomic_DNA"/>
</dbReference>